<gene>
    <name evidence="1" type="ORF">NDR89_03280</name>
</gene>
<dbReference type="Proteomes" id="UP001056648">
    <property type="component" value="Chromosome 1"/>
</dbReference>
<keyword evidence="2" id="KW-1185">Reference proteome</keyword>
<protein>
    <submittedName>
        <fullName evidence="1">Uncharacterized protein</fullName>
    </submittedName>
</protein>
<dbReference type="RefSeq" id="WP_174107071.1">
    <property type="nucleotide sequence ID" value="NZ_CP098735.1"/>
</dbReference>
<reference evidence="1" key="1">
    <citation type="submission" date="2022-06" db="EMBL/GenBank/DDBJ databases">
        <title>Complete genome sequence and characterization of Cupriavidus gilardii QJ1 isolated from contaminating cells.</title>
        <authorList>
            <person name="Qi J."/>
        </authorList>
    </citation>
    <scope>NUCLEOTIDE SEQUENCE</scope>
    <source>
        <strain evidence="1">QJ1</strain>
    </source>
</reference>
<sequence>MMIYAYCWPTGRVHFGMSVPYGAVALARGLSRAVVSLIEATAEDGPDGKGLYIPGVADALTVEAKKSELAAWLGALMWCPSRDVDVVAVGTAVQQASEWR</sequence>
<organism evidence="1 2">
    <name type="scientific">Cupriavidus gilardii</name>
    <dbReference type="NCBI Taxonomy" id="82541"/>
    <lineage>
        <taxon>Bacteria</taxon>
        <taxon>Pseudomonadati</taxon>
        <taxon>Pseudomonadota</taxon>
        <taxon>Betaproteobacteria</taxon>
        <taxon>Burkholderiales</taxon>
        <taxon>Burkholderiaceae</taxon>
        <taxon>Cupriavidus</taxon>
    </lineage>
</organism>
<name>A0ABY4VLI7_9BURK</name>
<proteinExistence type="predicted"/>
<accession>A0ABY4VLI7</accession>
<evidence type="ECO:0000313" key="2">
    <source>
        <dbReference type="Proteomes" id="UP001056648"/>
    </source>
</evidence>
<evidence type="ECO:0000313" key="1">
    <source>
        <dbReference type="EMBL" id="USE78084.1"/>
    </source>
</evidence>
<dbReference type="EMBL" id="CP098735">
    <property type="protein sequence ID" value="USE78084.1"/>
    <property type="molecule type" value="Genomic_DNA"/>
</dbReference>